<dbReference type="RefSeq" id="WP_346052843.1">
    <property type="nucleotide sequence ID" value="NZ_JAYGII010000038.1"/>
</dbReference>
<keyword evidence="4" id="KW-1185">Reference proteome</keyword>
<keyword evidence="1" id="KW-0520">NAD</keyword>
<dbReference type="Proteomes" id="UP001302316">
    <property type="component" value="Unassembled WGS sequence"/>
</dbReference>
<organism evidence="3 4">
    <name type="scientific">Natronospira elongata</name>
    <dbReference type="NCBI Taxonomy" id="3110268"/>
    <lineage>
        <taxon>Bacteria</taxon>
        <taxon>Pseudomonadati</taxon>
        <taxon>Pseudomonadota</taxon>
        <taxon>Gammaproteobacteria</taxon>
        <taxon>Natronospirales</taxon>
        <taxon>Natronospiraceae</taxon>
        <taxon>Natronospira</taxon>
    </lineage>
</organism>
<dbReference type="PANTHER" id="PTHR43574">
    <property type="entry name" value="EPIMERASE-RELATED"/>
    <property type="match status" value="1"/>
</dbReference>
<evidence type="ECO:0000313" key="4">
    <source>
        <dbReference type="Proteomes" id="UP001302316"/>
    </source>
</evidence>
<dbReference type="Gene3D" id="3.40.50.720">
    <property type="entry name" value="NAD(P)-binding Rossmann-like Domain"/>
    <property type="match status" value="1"/>
</dbReference>
<feature type="domain" description="NAD-dependent epimerase/dehydratase" evidence="2">
    <location>
        <begin position="5"/>
        <end position="240"/>
    </location>
</feature>
<proteinExistence type="predicted"/>
<dbReference type="EMBL" id="JAYGII010000038">
    <property type="protein sequence ID" value="MEA5446536.1"/>
    <property type="molecule type" value="Genomic_DNA"/>
</dbReference>
<comment type="caution">
    <text evidence="3">The sequence shown here is derived from an EMBL/GenBank/DDBJ whole genome shotgun (WGS) entry which is preliminary data.</text>
</comment>
<dbReference type="AlphaFoldDB" id="A0AAP6JG63"/>
<evidence type="ECO:0000256" key="1">
    <source>
        <dbReference type="ARBA" id="ARBA00023027"/>
    </source>
</evidence>
<evidence type="ECO:0000313" key="3">
    <source>
        <dbReference type="EMBL" id="MEA5446536.1"/>
    </source>
</evidence>
<name>A0AAP6JG63_9GAMM</name>
<sequence length="338" mass="38089">MARLLVTGAAGFIGYHLTWGLLAAGHEVFGIDNLNDYYDVALKQARLDQLEGERGFEFHPMDVADRPAMAALFEQKPGFDTVYHLAAQAGVRHSLAHPHRYVDSNLLGFGNLIEGCRQGGVRHLIFASSSSVYGANTRIPFSENDTVDHAISLYAATKKANELMAHSYASLYGLPCTGLRFFTVYGPWGRPDMAYYKFARAIERGEPINVFNHGRMQRDFTYIDDVVQAMVRLLDHPATPDPDWRGETPTPANSYAPYRLYNIGNHRPEPLGRLIELLEQHLGREAEKRYLDMQPGDVEATCAEVSALEKLVGFTPSTPLDQGIEHFINWFTDWERRR</sequence>
<dbReference type="SUPFAM" id="SSF51735">
    <property type="entry name" value="NAD(P)-binding Rossmann-fold domains"/>
    <property type="match status" value="1"/>
</dbReference>
<dbReference type="Pfam" id="PF01370">
    <property type="entry name" value="Epimerase"/>
    <property type="match status" value="1"/>
</dbReference>
<reference evidence="3 4" key="1">
    <citation type="submission" date="2023-12" db="EMBL/GenBank/DDBJ databases">
        <title>Whole-genome sequencing of halo(alkali)philic microorganisms from hypersaline lakes.</title>
        <authorList>
            <person name="Sorokin D.Y."/>
            <person name="Merkel A.Y."/>
            <person name="Messina E."/>
            <person name="Yakimov M."/>
        </authorList>
    </citation>
    <scope>NUCLEOTIDE SEQUENCE [LARGE SCALE GENOMIC DNA]</scope>
    <source>
        <strain evidence="3 4">AB-CW1</strain>
    </source>
</reference>
<dbReference type="InterPro" id="IPR001509">
    <property type="entry name" value="Epimerase_deHydtase"/>
</dbReference>
<dbReference type="CDD" id="cd05253">
    <property type="entry name" value="UDP_GE_SDE_e"/>
    <property type="match status" value="1"/>
</dbReference>
<dbReference type="InterPro" id="IPR036291">
    <property type="entry name" value="NAD(P)-bd_dom_sf"/>
</dbReference>
<protein>
    <submittedName>
        <fullName evidence="3">NAD-dependent epimerase</fullName>
    </submittedName>
</protein>
<accession>A0AAP6JG63</accession>
<gene>
    <name evidence="3" type="ORF">VCB98_11975</name>
</gene>
<evidence type="ECO:0000259" key="2">
    <source>
        <dbReference type="Pfam" id="PF01370"/>
    </source>
</evidence>
<dbReference type="PRINTS" id="PR01713">
    <property type="entry name" value="NUCEPIMERASE"/>
</dbReference>